<dbReference type="AlphaFoldDB" id="A0A2P6PWW7"/>
<dbReference type="EMBL" id="PDCK01000044">
    <property type="protein sequence ID" value="PRQ26428.1"/>
    <property type="molecule type" value="Genomic_DNA"/>
</dbReference>
<dbReference type="PANTHER" id="PTHR10993">
    <property type="entry name" value="OCTANOYLTRANSFERASE"/>
    <property type="match status" value="1"/>
</dbReference>
<dbReference type="Proteomes" id="UP000238479">
    <property type="component" value="Chromosome 6"/>
</dbReference>
<protein>
    <recommendedName>
        <fullName evidence="3">lipoyl(octanoyl) transferase</fullName>
        <ecNumber evidence="3">2.3.1.181</ecNumber>
    </recommendedName>
</protein>
<dbReference type="GO" id="GO:0033819">
    <property type="term" value="F:lipoyl(octanoyl) transferase activity"/>
    <property type="evidence" value="ECO:0007669"/>
    <property type="project" value="UniProtKB-EC"/>
</dbReference>
<feature type="domain" description="BPL/LPL catalytic" evidence="6">
    <location>
        <begin position="96"/>
        <end position="293"/>
    </location>
</feature>
<dbReference type="InterPro" id="IPR020605">
    <property type="entry name" value="Octanoyltransferase_CS"/>
</dbReference>
<dbReference type="InterPro" id="IPR004143">
    <property type="entry name" value="BPL_LPL_catalytic"/>
</dbReference>
<dbReference type="InterPro" id="IPR045864">
    <property type="entry name" value="aa-tRNA-synth_II/BPL/LPL"/>
</dbReference>
<dbReference type="InterPro" id="IPR000544">
    <property type="entry name" value="Octanoyltransferase"/>
</dbReference>
<dbReference type="PANTHER" id="PTHR10993:SF7">
    <property type="entry name" value="LIPOYLTRANSFERASE 2, MITOCHONDRIAL-RELATED"/>
    <property type="match status" value="1"/>
</dbReference>
<reference evidence="7 8" key="1">
    <citation type="journal article" date="2018" name="Nat. Genet.">
        <title>The Rosa genome provides new insights in the design of modern roses.</title>
        <authorList>
            <person name="Bendahmane M."/>
        </authorList>
    </citation>
    <scope>NUCLEOTIDE SEQUENCE [LARGE SCALE GENOMIC DNA]</scope>
    <source>
        <strain evidence="8">cv. Old Blush</strain>
    </source>
</reference>
<name>A0A2P6PWW7_ROSCH</name>
<comment type="similarity">
    <text evidence="2">Belongs to the LipB family.</text>
</comment>
<sequence>MTFLATQCVVASIPAYPVCNHQPKPPGCLSQRIQSKSDRIPVVKTQQSSFPTSQESRRESECECFNLYKELVPYRQAWSWQKGIVKEKKALIERNEDCPDSLFVLQHPPVYTMGTGSSEKFLNFDLNDAPFDVHRTERGGEVTYHGPGQIVMYPIINLRNHKMDLHWYLRSLEEVIIRALSKTFSIKASRLEGLTGVWHGNQKLAAIGIRVSQWIAYHGLALNVTTDLTPFRWIVPCGLQNYQVGSIRGLLGEFESFDDSSRKQLPDPDDGQLLNIACKSLINEFSEVFQVGINYETISRLEFLESEPVKSLKEEVI</sequence>
<organism evidence="7 8">
    <name type="scientific">Rosa chinensis</name>
    <name type="common">China rose</name>
    <dbReference type="NCBI Taxonomy" id="74649"/>
    <lineage>
        <taxon>Eukaryota</taxon>
        <taxon>Viridiplantae</taxon>
        <taxon>Streptophyta</taxon>
        <taxon>Embryophyta</taxon>
        <taxon>Tracheophyta</taxon>
        <taxon>Spermatophyta</taxon>
        <taxon>Magnoliopsida</taxon>
        <taxon>eudicotyledons</taxon>
        <taxon>Gunneridae</taxon>
        <taxon>Pentapetalae</taxon>
        <taxon>rosids</taxon>
        <taxon>fabids</taxon>
        <taxon>Rosales</taxon>
        <taxon>Rosaceae</taxon>
        <taxon>Rosoideae</taxon>
        <taxon>Rosoideae incertae sedis</taxon>
        <taxon>Rosa</taxon>
    </lineage>
</organism>
<dbReference type="Pfam" id="PF21948">
    <property type="entry name" value="LplA-B_cat"/>
    <property type="match status" value="1"/>
</dbReference>
<evidence type="ECO:0000256" key="1">
    <source>
        <dbReference type="ARBA" id="ARBA00004821"/>
    </source>
</evidence>
<dbReference type="HAMAP" id="MF_00013">
    <property type="entry name" value="LipB"/>
    <property type="match status" value="1"/>
</dbReference>
<dbReference type="PROSITE" id="PS01313">
    <property type="entry name" value="LIPB"/>
    <property type="match status" value="1"/>
</dbReference>
<keyword evidence="8" id="KW-1185">Reference proteome</keyword>
<comment type="pathway">
    <text evidence="1">Protein modification; protein lipoylation via endogenous pathway; protein N(6)-(lipoyl)lysine from octanoyl-[acyl-carrier-protein]: step 1/2.</text>
</comment>
<dbReference type="OMA" id="CELYRTE"/>
<evidence type="ECO:0000256" key="3">
    <source>
        <dbReference type="ARBA" id="ARBA00012334"/>
    </source>
</evidence>
<accession>A0A2P6PWW7</accession>
<gene>
    <name evidence="7" type="ORF">RchiOBHm_Chr6g0294461</name>
</gene>
<evidence type="ECO:0000256" key="5">
    <source>
        <dbReference type="ARBA" id="ARBA00023315"/>
    </source>
</evidence>
<dbReference type="UniPathway" id="UPA00538">
    <property type="reaction ID" value="UER00592"/>
</dbReference>
<keyword evidence="4 7" id="KW-0808">Transferase</keyword>
<dbReference type="STRING" id="74649.A0A2P6PWW7"/>
<evidence type="ECO:0000259" key="6">
    <source>
        <dbReference type="PROSITE" id="PS51733"/>
    </source>
</evidence>
<dbReference type="PROSITE" id="PS51733">
    <property type="entry name" value="BPL_LPL_CATALYTIC"/>
    <property type="match status" value="1"/>
</dbReference>
<evidence type="ECO:0000313" key="8">
    <source>
        <dbReference type="Proteomes" id="UP000238479"/>
    </source>
</evidence>
<dbReference type="SUPFAM" id="SSF55681">
    <property type="entry name" value="Class II aaRS and biotin synthetases"/>
    <property type="match status" value="1"/>
</dbReference>
<dbReference type="CDD" id="cd16444">
    <property type="entry name" value="LipB"/>
    <property type="match status" value="1"/>
</dbReference>
<dbReference type="GO" id="GO:0009249">
    <property type="term" value="P:protein lipoylation"/>
    <property type="evidence" value="ECO:0007669"/>
    <property type="project" value="InterPro"/>
</dbReference>
<evidence type="ECO:0000256" key="4">
    <source>
        <dbReference type="ARBA" id="ARBA00022679"/>
    </source>
</evidence>
<proteinExistence type="inferred from homology"/>
<dbReference type="Gene3D" id="3.30.930.10">
    <property type="entry name" value="Bira Bifunctional Protein, Domain 2"/>
    <property type="match status" value="1"/>
</dbReference>
<dbReference type="NCBIfam" id="TIGR00214">
    <property type="entry name" value="lipB"/>
    <property type="match status" value="1"/>
</dbReference>
<dbReference type="EC" id="2.3.1.181" evidence="3"/>
<dbReference type="OrthoDB" id="19908at2759"/>
<evidence type="ECO:0000313" key="7">
    <source>
        <dbReference type="EMBL" id="PRQ26428.1"/>
    </source>
</evidence>
<comment type="caution">
    <text evidence="7">The sequence shown here is derived from an EMBL/GenBank/DDBJ whole genome shotgun (WGS) entry which is preliminary data.</text>
</comment>
<keyword evidence="5 7" id="KW-0012">Acyltransferase</keyword>
<evidence type="ECO:0000256" key="2">
    <source>
        <dbReference type="ARBA" id="ARBA00007907"/>
    </source>
</evidence>
<dbReference type="Gramene" id="PRQ26428">
    <property type="protein sequence ID" value="PRQ26428"/>
    <property type="gene ID" value="RchiOBHm_Chr6g0294461"/>
</dbReference>